<dbReference type="Proteomes" id="UP000194837">
    <property type="component" value="Unassembled WGS sequence"/>
</dbReference>
<evidence type="ECO:0000256" key="1">
    <source>
        <dbReference type="ARBA" id="ARBA00022801"/>
    </source>
</evidence>
<comment type="caution">
    <text evidence="2">The sequence shown here is derived from an EMBL/GenBank/DDBJ whole genome shotgun (WGS) entry which is preliminary data.</text>
</comment>
<dbReference type="OrthoDB" id="9151676at2"/>
<dbReference type="InterPro" id="IPR052016">
    <property type="entry name" value="Bact_Sigma-Reg"/>
</dbReference>
<dbReference type="Gene3D" id="3.60.40.10">
    <property type="entry name" value="PPM-type phosphatase domain"/>
    <property type="match status" value="1"/>
</dbReference>
<dbReference type="InterPro" id="IPR001932">
    <property type="entry name" value="PPM-type_phosphatase-like_dom"/>
</dbReference>
<dbReference type="RefSeq" id="WP_086522632.1">
    <property type="nucleotide sequence ID" value="NZ_MDJW01000015.1"/>
</dbReference>
<dbReference type="PANTHER" id="PTHR43156:SF2">
    <property type="entry name" value="STAGE II SPORULATION PROTEIN E"/>
    <property type="match status" value="1"/>
</dbReference>
<organism evidence="2 3">
    <name type="scientific">Clavibacter michiganensis</name>
    <dbReference type="NCBI Taxonomy" id="28447"/>
    <lineage>
        <taxon>Bacteria</taxon>
        <taxon>Bacillati</taxon>
        <taxon>Actinomycetota</taxon>
        <taxon>Actinomycetes</taxon>
        <taxon>Micrococcales</taxon>
        <taxon>Microbacteriaceae</taxon>
        <taxon>Clavibacter</taxon>
    </lineage>
</organism>
<dbReference type="SMART" id="SM00331">
    <property type="entry name" value="PP2C_SIG"/>
    <property type="match status" value="1"/>
</dbReference>
<proteinExistence type="predicted"/>
<dbReference type="Gene3D" id="3.30.450.40">
    <property type="match status" value="1"/>
</dbReference>
<dbReference type="Pfam" id="PF07228">
    <property type="entry name" value="SpoIIE"/>
    <property type="match status" value="1"/>
</dbReference>
<gene>
    <name evidence="2" type="primary">rsbU_5</name>
    <name evidence="2" type="ORF">BFL34_03067</name>
</gene>
<accession>A0A251Y0G7</accession>
<dbReference type="InterPro" id="IPR029016">
    <property type="entry name" value="GAF-like_dom_sf"/>
</dbReference>
<sequence>MDTDLRERRRLQSLEGLHVFGTAPETRFDRITVMIAEFYHVPLAAVGIIGADAIWMKSSVGFPSARWPRHGTLTDASLDAADGMLVVEDALLDERLAVSPSVTGPLGLRFYAAQQLRAPDGNIIGAFFIADTAPRAFGATDRARLALIGDFFSEELAHETDSRRAVEVARALSPLPAPHLTGYEVAGTSVPALVVGGDVHDWFLEGGELRLTLADVMGKGVGAAILAAGVRATVRLASRTHGVRSTMVRAAGALIDDLSIAGSFSTLFHARLALATGTLTFVDAGHGLAFLLRADGSTQRLSGRNLPLGLEAEDAWVEETAHIGPGDALVIFSDGILDFFDDDDGAYAYLAGLMAQHPSARGFIDALIALTPVDQPDDCTVIAVRRLAA</sequence>
<dbReference type="InterPro" id="IPR036457">
    <property type="entry name" value="PPM-type-like_dom_sf"/>
</dbReference>
<dbReference type="SUPFAM" id="SSF81606">
    <property type="entry name" value="PP2C-like"/>
    <property type="match status" value="1"/>
</dbReference>
<keyword evidence="1" id="KW-0378">Hydrolase</keyword>
<protein>
    <submittedName>
        <fullName evidence="2">Phosphoserine phosphatase RsbU</fullName>
    </submittedName>
</protein>
<dbReference type="GO" id="GO:0016791">
    <property type="term" value="F:phosphatase activity"/>
    <property type="evidence" value="ECO:0007669"/>
    <property type="project" value="TreeGrafter"/>
</dbReference>
<evidence type="ECO:0000313" key="3">
    <source>
        <dbReference type="Proteomes" id="UP000194837"/>
    </source>
</evidence>
<dbReference type="AlphaFoldDB" id="A0A251Y0G7"/>
<dbReference type="SUPFAM" id="SSF55781">
    <property type="entry name" value="GAF domain-like"/>
    <property type="match status" value="1"/>
</dbReference>
<dbReference type="PANTHER" id="PTHR43156">
    <property type="entry name" value="STAGE II SPORULATION PROTEIN E-RELATED"/>
    <property type="match status" value="1"/>
</dbReference>
<evidence type="ECO:0000313" key="2">
    <source>
        <dbReference type="EMBL" id="OUE17816.1"/>
    </source>
</evidence>
<name>A0A251Y0G7_9MICO</name>
<reference evidence="2 3" key="1">
    <citation type="submission" date="2016-08" db="EMBL/GenBank/DDBJ databases">
        <title>Genome sequence of Clavibacter michiganensis spp strain CFBP7494.</title>
        <authorList>
            <person name="Thapa S.P."/>
            <person name="Coaker G."/>
            <person name="Jacques M.-A."/>
        </authorList>
    </citation>
    <scope>NUCLEOTIDE SEQUENCE [LARGE SCALE GENOMIC DNA]</scope>
    <source>
        <strain evidence="2">CFBP7494</strain>
    </source>
</reference>
<dbReference type="EMBL" id="MDJW01000015">
    <property type="protein sequence ID" value="OUE17816.1"/>
    <property type="molecule type" value="Genomic_DNA"/>
</dbReference>